<comment type="caution">
    <text evidence="2">The sequence shown here is derived from an EMBL/GenBank/DDBJ whole genome shotgun (WGS) entry which is preliminary data.</text>
</comment>
<sequence>MYCGLEARVPFADHRIIEYLYNVPWNMKCVNGVEKSLLREACADLLPEEVLHRKKSPYPKTYNPNFHKLVYGRFSQILENPNAPVMAFIDQKKARDFMALPVEYGKPWFGQLMAAPQMAAYILQVNGWMEKFHL</sequence>
<dbReference type="CDD" id="cd01991">
    <property type="entry name" value="Asn_synthase_B_C"/>
    <property type="match status" value="1"/>
</dbReference>
<dbReference type="GO" id="GO:0004066">
    <property type="term" value="F:asparagine synthase (glutamine-hydrolyzing) activity"/>
    <property type="evidence" value="ECO:0007669"/>
    <property type="project" value="UniProtKB-EC"/>
</dbReference>
<dbReference type="PANTHER" id="PTHR43284">
    <property type="entry name" value="ASPARAGINE SYNTHETASE (GLUTAMINE-HYDROLYZING)"/>
    <property type="match status" value="1"/>
</dbReference>
<keyword evidence="2" id="KW-0436">Ligase</keyword>
<evidence type="ECO:0000313" key="2">
    <source>
        <dbReference type="EMBL" id="MPN50208.1"/>
    </source>
</evidence>
<dbReference type="InterPro" id="IPR014729">
    <property type="entry name" value="Rossmann-like_a/b/a_fold"/>
</dbReference>
<dbReference type="AlphaFoldDB" id="A0A645IFX0"/>
<dbReference type="EC" id="6.3.5.4" evidence="2"/>
<protein>
    <submittedName>
        <fullName evidence="2">Asparagine synthetase [glutamine-hydrolyzing] 3</fullName>
        <ecNumber evidence="2">6.3.5.4</ecNumber>
    </submittedName>
</protein>
<organism evidence="2">
    <name type="scientific">bioreactor metagenome</name>
    <dbReference type="NCBI Taxonomy" id="1076179"/>
    <lineage>
        <taxon>unclassified sequences</taxon>
        <taxon>metagenomes</taxon>
        <taxon>ecological metagenomes</taxon>
    </lineage>
</organism>
<dbReference type="Pfam" id="PF00733">
    <property type="entry name" value="Asn_synthase"/>
    <property type="match status" value="1"/>
</dbReference>
<proteinExistence type="predicted"/>
<dbReference type="GO" id="GO:0005829">
    <property type="term" value="C:cytosol"/>
    <property type="evidence" value="ECO:0007669"/>
    <property type="project" value="TreeGrafter"/>
</dbReference>
<dbReference type="EMBL" id="VSSQ01114167">
    <property type="protein sequence ID" value="MPN50208.1"/>
    <property type="molecule type" value="Genomic_DNA"/>
</dbReference>
<accession>A0A645IFX0</accession>
<dbReference type="GO" id="GO:0006529">
    <property type="term" value="P:asparagine biosynthetic process"/>
    <property type="evidence" value="ECO:0007669"/>
    <property type="project" value="InterPro"/>
</dbReference>
<dbReference type="Gene3D" id="3.40.50.620">
    <property type="entry name" value="HUPs"/>
    <property type="match status" value="1"/>
</dbReference>
<dbReference type="SUPFAM" id="SSF52402">
    <property type="entry name" value="Adenine nucleotide alpha hydrolases-like"/>
    <property type="match status" value="1"/>
</dbReference>
<name>A0A645IFX0_9ZZZZ</name>
<dbReference type="PANTHER" id="PTHR43284:SF1">
    <property type="entry name" value="ASPARAGINE SYNTHETASE"/>
    <property type="match status" value="1"/>
</dbReference>
<evidence type="ECO:0000259" key="1">
    <source>
        <dbReference type="Pfam" id="PF00733"/>
    </source>
</evidence>
<dbReference type="InterPro" id="IPR051786">
    <property type="entry name" value="ASN_synthetase/amidase"/>
</dbReference>
<feature type="domain" description="Asparagine synthetase" evidence="1">
    <location>
        <begin position="1"/>
        <end position="114"/>
    </location>
</feature>
<gene>
    <name evidence="2" type="primary">asnO_10</name>
    <name evidence="2" type="ORF">SDC9_197834</name>
</gene>
<reference evidence="2" key="1">
    <citation type="submission" date="2019-08" db="EMBL/GenBank/DDBJ databases">
        <authorList>
            <person name="Kucharzyk K."/>
            <person name="Murdoch R.W."/>
            <person name="Higgins S."/>
            <person name="Loffler F."/>
        </authorList>
    </citation>
    <scope>NUCLEOTIDE SEQUENCE</scope>
</reference>
<dbReference type="InterPro" id="IPR001962">
    <property type="entry name" value="Asn_synthase"/>
</dbReference>